<name>A0A1T4MRM4_TREPO</name>
<dbReference type="EMBL" id="FUWG01000017">
    <property type="protein sequence ID" value="SJZ69750.1"/>
    <property type="molecule type" value="Genomic_DNA"/>
</dbReference>
<evidence type="ECO:0000313" key="4">
    <source>
        <dbReference type="Proteomes" id="UP000190423"/>
    </source>
</evidence>
<evidence type="ECO:0000313" key="3">
    <source>
        <dbReference type="EMBL" id="SJZ69750.1"/>
    </source>
</evidence>
<dbReference type="OrthoDB" id="357547at2"/>
<dbReference type="InterPro" id="IPR025641">
    <property type="entry name" value="DUF4340"/>
</dbReference>
<reference evidence="3 4" key="1">
    <citation type="submission" date="2017-02" db="EMBL/GenBank/DDBJ databases">
        <authorList>
            <person name="Peterson S.W."/>
        </authorList>
    </citation>
    <scope>NUCLEOTIDE SEQUENCE [LARGE SCALE GENOMIC DNA]</scope>
    <source>
        <strain evidence="3 4">ATCC BAA-908</strain>
    </source>
</reference>
<evidence type="ECO:0000256" key="1">
    <source>
        <dbReference type="SAM" id="SignalP"/>
    </source>
</evidence>
<keyword evidence="1" id="KW-0732">Signal</keyword>
<feature type="signal peptide" evidence="1">
    <location>
        <begin position="1"/>
        <end position="23"/>
    </location>
</feature>
<accession>A0A1T4MRM4</accession>
<dbReference type="STRING" id="261392.SAMN02745149_02057"/>
<organism evidence="3 4">
    <name type="scientific">Treponema porcinum</name>
    <dbReference type="NCBI Taxonomy" id="261392"/>
    <lineage>
        <taxon>Bacteria</taxon>
        <taxon>Pseudomonadati</taxon>
        <taxon>Spirochaetota</taxon>
        <taxon>Spirochaetia</taxon>
        <taxon>Spirochaetales</taxon>
        <taxon>Treponemataceae</taxon>
        <taxon>Treponema</taxon>
    </lineage>
</organism>
<feature type="chain" id="PRO_5012029654" description="DUF4340 domain-containing protein" evidence="1">
    <location>
        <begin position="24"/>
        <end position="298"/>
    </location>
</feature>
<proteinExistence type="predicted"/>
<dbReference type="Pfam" id="PF14238">
    <property type="entry name" value="DUF4340"/>
    <property type="match status" value="1"/>
</dbReference>
<dbReference type="AlphaFoldDB" id="A0A1T4MRM4"/>
<keyword evidence="4" id="KW-1185">Reference proteome</keyword>
<gene>
    <name evidence="3" type="ORF">SAMN02745149_02057</name>
</gene>
<evidence type="ECO:0000259" key="2">
    <source>
        <dbReference type="Pfam" id="PF14238"/>
    </source>
</evidence>
<sequence length="298" mass="32283">MKTRKIVLLASCAVLLCVCIIQAIIAGHNPVKTLAIQESPDFIEISGPSSNTTLSLDGTTWYVGNDSFQADKSSVDMILNAVKEIKVLDTVGKLGSDDFNARYDLNDEKAYSITAKKGDAVIRTILLGKTSSTGSQTYLAADKSKDIYLVSGNLQSVFNKTEDSLKSKIVYNVSAASITAVNSTVGKTTFRIERDMSEENAVWKFTGNQGTEIDSEKADAWVNQLASCTASGWEDDAKRLPDEKTASVEIITTEGTITVDIFKEDDSYIGASSKTPHRFTLTETSAAKFKKTAGELKK</sequence>
<dbReference type="Proteomes" id="UP000190423">
    <property type="component" value="Unassembled WGS sequence"/>
</dbReference>
<dbReference type="GeneID" id="78317330"/>
<dbReference type="RefSeq" id="WP_078933949.1">
    <property type="nucleotide sequence ID" value="NZ_FUWG01000017.1"/>
</dbReference>
<protein>
    <recommendedName>
        <fullName evidence="2">DUF4340 domain-containing protein</fullName>
    </recommendedName>
</protein>
<feature type="domain" description="DUF4340" evidence="2">
    <location>
        <begin position="65"/>
        <end position="238"/>
    </location>
</feature>